<reference evidence="1 2" key="1">
    <citation type="journal article" date="2011" name="Front. Microbiol.">
        <title>Two Strains of Crocosphaera watsonii with Highly Conserved Genomes are Distinguished by Strain-Specific Features.</title>
        <authorList>
            <person name="Bench S.R."/>
            <person name="Ilikchyan I.N."/>
            <person name="Tripp H.J."/>
            <person name="Zehr J.P."/>
        </authorList>
    </citation>
    <scope>NUCLEOTIDE SEQUENCE [LARGE SCALE GENOMIC DNA]</scope>
    <source>
        <strain evidence="1 2">WH 0003</strain>
    </source>
</reference>
<dbReference type="EMBL" id="AESD01000006">
    <property type="protein sequence ID" value="EHJ15297.1"/>
    <property type="molecule type" value="Genomic_DNA"/>
</dbReference>
<dbReference type="GeneID" id="88769817"/>
<dbReference type="RefSeq" id="WP_007308601.1">
    <property type="nucleotide sequence ID" value="NZ_AESD01000006.1"/>
</dbReference>
<organism evidence="1 2">
    <name type="scientific">Crocosphaera watsonii WH 0003</name>
    <dbReference type="NCBI Taxonomy" id="423471"/>
    <lineage>
        <taxon>Bacteria</taxon>
        <taxon>Bacillati</taxon>
        <taxon>Cyanobacteriota</taxon>
        <taxon>Cyanophyceae</taxon>
        <taxon>Oscillatoriophycideae</taxon>
        <taxon>Chroococcales</taxon>
        <taxon>Aphanothecaceae</taxon>
        <taxon>Crocosphaera</taxon>
    </lineage>
</organism>
<dbReference type="AlphaFoldDB" id="G5IXN7"/>
<dbReference type="PATRIC" id="fig|423471.3.peg.32"/>
<protein>
    <submittedName>
        <fullName evidence="1">Uncharacterized protein</fullName>
    </submittedName>
</protein>
<evidence type="ECO:0000313" key="2">
    <source>
        <dbReference type="Proteomes" id="UP000003477"/>
    </source>
</evidence>
<dbReference type="Proteomes" id="UP000003477">
    <property type="component" value="Unassembled WGS sequence"/>
</dbReference>
<accession>G5IXN7</accession>
<evidence type="ECO:0000313" key="1">
    <source>
        <dbReference type="EMBL" id="EHJ15297.1"/>
    </source>
</evidence>
<sequence>MRPIFELLKQWGLEMKGTVGEVIPYNPQFHQLLEGGGHAEVGEPVIIRYVGYDHDHKLLYRPKVSPVKKDEETTTTTN</sequence>
<comment type="caution">
    <text evidence="1">The sequence shown here is derived from an EMBL/GenBank/DDBJ whole genome shotgun (WGS) entry which is preliminary data.</text>
</comment>
<name>G5IXN7_CROWT</name>
<proteinExistence type="predicted"/>
<gene>
    <name evidence="1" type="ORF">CWATWH0003_0036</name>
</gene>